<keyword evidence="3" id="KW-1185">Reference proteome</keyword>
<dbReference type="OrthoDB" id="198852at2759"/>
<accession>A0A8J2SK14</accession>
<gene>
    <name evidence="2" type="ORF">PECAL_4P05300</name>
</gene>
<proteinExistence type="predicted"/>
<name>A0A8J2SK14_9STRA</name>
<protein>
    <recommendedName>
        <fullName evidence="4">BspA family leucine-rich repeat surface protein</fullName>
    </recommendedName>
</protein>
<feature type="signal peptide" evidence="1">
    <location>
        <begin position="1"/>
        <end position="19"/>
    </location>
</feature>
<evidence type="ECO:0008006" key="4">
    <source>
        <dbReference type="Google" id="ProtNLM"/>
    </source>
</evidence>
<comment type="caution">
    <text evidence="2">The sequence shown here is derived from an EMBL/GenBank/DDBJ whole genome shotgun (WGS) entry which is preliminary data.</text>
</comment>
<evidence type="ECO:0000313" key="3">
    <source>
        <dbReference type="Proteomes" id="UP000789595"/>
    </source>
</evidence>
<dbReference type="Pfam" id="PF03382">
    <property type="entry name" value="DUF285"/>
    <property type="match status" value="1"/>
</dbReference>
<dbReference type="Proteomes" id="UP000789595">
    <property type="component" value="Unassembled WGS sequence"/>
</dbReference>
<sequence>MMRSAALLCVASLLPAVAGIAMDDNTIRTAVTEWLSDASAAEATYGHISTWETGGVTDMSKLFYLMAFNDDVGAWDTSGVTSMSGMFMSSTFNQDIGAWDTSAVRTMDYMFYYASSFNRPIGDWIVDSITDMRYMFWYASAFDQDLGWCVADDVDLRYAFRNTPCEPTYCGVTRKNEFDECEAIVDDDAYDIFVVDDDKDDDDDYDDDDDCGYGSLCNDAATTRSAALAALVIGAAL</sequence>
<evidence type="ECO:0000256" key="1">
    <source>
        <dbReference type="SAM" id="SignalP"/>
    </source>
</evidence>
<reference evidence="2" key="1">
    <citation type="submission" date="2021-11" db="EMBL/GenBank/DDBJ databases">
        <authorList>
            <consortium name="Genoscope - CEA"/>
            <person name="William W."/>
        </authorList>
    </citation>
    <scope>NUCLEOTIDE SEQUENCE</scope>
</reference>
<keyword evidence="1" id="KW-0732">Signal</keyword>
<dbReference type="AlphaFoldDB" id="A0A8J2SK14"/>
<evidence type="ECO:0000313" key="2">
    <source>
        <dbReference type="EMBL" id="CAH0373340.1"/>
    </source>
</evidence>
<feature type="chain" id="PRO_5035170818" description="BspA family leucine-rich repeat surface protein" evidence="1">
    <location>
        <begin position="20"/>
        <end position="237"/>
    </location>
</feature>
<organism evidence="2 3">
    <name type="scientific">Pelagomonas calceolata</name>
    <dbReference type="NCBI Taxonomy" id="35677"/>
    <lineage>
        <taxon>Eukaryota</taxon>
        <taxon>Sar</taxon>
        <taxon>Stramenopiles</taxon>
        <taxon>Ochrophyta</taxon>
        <taxon>Pelagophyceae</taxon>
        <taxon>Pelagomonadales</taxon>
        <taxon>Pelagomonadaceae</taxon>
        <taxon>Pelagomonas</taxon>
    </lineage>
</organism>
<dbReference type="InterPro" id="IPR005046">
    <property type="entry name" value="DUF285"/>
</dbReference>
<dbReference type="EMBL" id="CAKKNE010000004">
    <property type="protein sequence ID" value="CAH0373340.1"/>
    <property type="molecule type" value="Genomic_DNA"/>
</dbReference>